<name>A0A382CIQ3_9ZZZZ</name>
<proteinExistence type="predicted"/>
<sequence length="23" mass="2962">ELQPEFIKIHRVVAKQVFYKYYY</sequence>
<feature type="non-terminal residue" evidence="1">
    <location>
        <position position="1"/>
    </location>
</feature>
<evidence type="ECO:0000313" key="1">
    <source>
        <dbReference type="EMBL" id="SVB25501.1"/>
    </source>
</evidence>
<reference evidence="1" key="1">
    <citation type="submission" date="2018-05" db="EMBL/GenBank/DDBJ databases">
        <authorList>
            <person name="Lanie J.A."/>
            <person name="Ng W.-L."/>
            <person name="Kazmierczak K.M."/>
            <person name="Andrzejewski T.M."/>
            <person name="Davidsen T.M."/>
            <person name="Wayne K.J."/>
            <person name="Tettelin H."/>
            <person name="Glass J.I."/>
            <person name="Rusch D."/>
            <person name="Podicherti R."/>
            <person name="Tsui H.-C.T."/>
            <person name="Winkler M.E."/>
        </authorList>
    </citation>
    <scope>NUCLEOTIDE SEQUENCE</scope>
</reference>
<protein>
    <submittedName>
        <fullName evidence="1">Uncharacterized protein</fullName>
    </submittedName>
</protein>
<accession>A0A382CIQ3</accession>
<dbReference type="EMBL" id="UINC01034526">
    <property type="protein sequence ID" value="SVB25501.1"/>
    <property type="molecule type" value="Genomic_DNA"/>
</dbReference>
<dbReference type="AlphaFoldDB" id="A0A382CIQ3"/>
<organism evidence="1">
    <name type="scientific">marine metagenome</name>
    <dbReference type="NCBI Taxonomy" id="408172"/>
    <lineage>
        <taxon>unclassified sequences</taxon>
        <taxon>metagenomes</taxon>
        <taxon>ecological metagenomes</taxon>
    </lineage>
</organism>
<gene>
    <name evidence="1" type="ORF">METZ01_LOCUS178355</name>
</gene>